<dbReference type="Gene3D" id="3.40.50.10860">
    <property type="entry name" value="Leucine Dehydrogenase, chain A, domain 1"/>
    <property type="match status" value="1"/>
</dbReference>
<sequence>MAKFSSTNVRLTYPPPHVASNPRLSPTSVAYHRLPAADFHIRFKSNFLSAEFSSLQNWTVPVPLVFSDRRCRRTMEPSNVYVASNSTEMEIGSQEIVKNPSLICAPVMADSIEKMVIETCKAQELGADLVEIRLDMLKDFNPLEDLKIIIKKSPLPTLFTYRPKWEGGQYEGDENERLDVLRLAMELGADYIDVELQVASEFIKSIDGKKPENFRVIVSSHNYQSTPSVEDLSDLALRIQQVGADIVKIATTAVDITDVARMFHITSNAQVPTIGLVMGERGLMSRILCSKFGGYLTFGTLESGKVSAPGQPTIKDLLDLYNFRRIGPDTKVYGIIGKPVSHSKSPIVHNQAFKSAGFNGVYVHLLVDNLASFLQTYSSSDFAGFSCTIPHKEAALKCCDEVDPLAKSIGAVNTILRRQSDGKLLGYNTDCIGSISAIEDGLRRSSDPSSAPSSSSPLAGKTVVVIGAGGAGKALAFGAKEKGAKVVIANRTYERALELADAIGGKAISLTDLDNFHPEDGMVLANSTSMGMQPNVDETPISKHALKRYALVFDAVYTPRITRLLREAEECGAVTVSGSEMFVRQAYEQFEIFTGLPAPKELYWQIMSKY</sequence>
<dbReference type="InterPro" id="IPR022893">
    <property type="entry name" value="Shikimate_DH_fam"/>
</dbReference>
<dbReference type="HAMAP" id="MF_00214">
    <property type="entry name" value="AroD"/>
    <property type="match status" value="1"/>
</dbReference>
<dbReference type="InterPro" id="IPR046346">
    <property type="entry name" value="Aminoacid_DH-like_N_sf"/>
</dbReference>
<dbReference type="FunFam" id="3.40.50.720:FF:000172">
    <property type="entry name" value="Bifunctional 3-dehydroquinate dehydratase/shikimate dehydrogenase, chloroplastic"/>
    <property type="match status" value="1"/>
</dbReference>
<dbReference type="Proteomes" id="UP000467841">
    <property type="component" value="Unassembled WGS sequence"/>
</dbReference>
<keyword evidence="4" id="KW-0560">Oxidoreductase</keyword>
<feature type="domain" description="Quinate/shikimate 5-dehydrogenase/glutamyl-tRNA reductase" evidence="6">
    <location>
        <begin position="455"/>
        <end position="523"/>
    </location>
</feature>
<dbReference type="NCBIfam" id="TIGR01093">
    <property type="entry name" value="aroD"/>
    <property type="match status" value="1"/>
</dbReference>
<feature type="domain" description="Shikimate dehydrogenase substrate binding N-terminal" evidence="7">
    <location>
        <begin position="335"/>
        <end position="415"/>
    </location>
</feature>
<dbReference type="GO" id="GO:0009073">
    <property type="term" value="P:aromatic amino acid family biosynthetic process"/>
    <property type="evidence" value="ECO:0007669"/>
    <property type="project" value="UniProtKB-KW"/>
</dbReference>
<dbReference type="InterPro" id="IPR041121">
    <property type="entry name" value="SDH_C"/>
</dbReference>
<dbReference type="FunFam" id="3.20.20.70:FF:000142">
    <property type="entry name" value="bifunctional 3-dehydroquinate dehydratase/shikimate dehydrogenase, chloroplastic"/>
    <property type="match status" value="1"/>
</dbReference>
<dbReference type="Gene3D" id="3.40.50.720">
    <property type="entry name" value="NAD(P)-binding Rossmann-like Domain"/>
    <property type="match status" value="1"/>
</dbReference>
<organism evidence="9 10">
    <name type="scientific">Microthlaspi erraticum</name>
    <dbReference type="NCBI Taxonomy" id="1685480"/>
    <lineage>
        <taxon>Eukaryota</taxon>
        <taxon>Viridiplantae</taxon>
        <taxon>Streptophyta</taxon>
        <taxon>Embryophyta</taxon>
        <taxon>Tracheophyta</taxon>
        <taxon>Spermatophyta</taxon>
        <taxon>Magnoliopsida</taxon>
        <taxon>eudicotyledons</taxon>
        <taxon>Gunneridae</taxon>
        <taxon>Pentapetalae</taxon>
        <taxon>rosids</taxon>
        <taxon>malvids</taxon>
        <taxon>Brassicales</taxon>
        <taxon>Brassicaceae</taxon>
        <taxon>Coluteocarpeae</taxon>
        <taxon>Microthlaspi</taxon>
    </lineage>
</organism>
<dbReference type="GO" id="GO:0003855">
    <property type="term" value="F:3-dehydroquinate dehydratase activity"/>
    <property type="evidence" value="ECO:0007669"/>
    <property type="project" value="InterPro"/>
</dbReference>
<evidence type="ECO:0000256" key="5">
    <source>
        <dbReference type="ARBA" id="ARBA00023141"/>
    </source>
</evidence>
<dbReference type="GO" id="GO:0008652">
    <property type="term" value="P:amino acid biosynthetic process"/>
    <property type="evidence" value="ECO:0007669"/>
    <property type="project" value="UniProtKB-KW"/>
</dbReference>
<dbReference type="HAMAP" id="MF_00222">
    <property type="entry name" value="Shikimate_DH_AroE"/>
    <property type="match status" value="1"/>
</dbReference>
<evidence type="ECO:0000256" key="2">
    <source>
        <dbReference type="ARBA" id="ARBA00022605"/>
    </source>
</evidence>
<dbReference type="SUPFAM" id="SSF51569">
    <property type="entry name" value="Aldolase"/>
    <property type="match status" value="1"/>
</dbReference>
<dbReference type="PANTHER" id="PTHR21089">
    <property type="entry name" value="SHIKIMATE DEHYDROGENASE"/>
    <property type="match status" value="1"/>
</dbReference>
<feature type="domain" description="SDH C-terminal" evidence="8">
    <location>
        <begin position="578"/>
        <end position="601"/>
    </location>
</feature>
<dbReference type="UniPathway" id="UPA00053">
    <property type="reaction ID" value="UER00087"/>
</dbReference>
<evidence type="ECO:0000259" key="7">
    <source>
        <dbReference type="Pfam" id="PF08501"/>
    </source>
</evidence>
<dbReference type="GO" id="GO:0019632">
    <property type="term" value="P:shikimate metabolic process"/>
    <property type="evidence" value="ECO:0007669"/>
    <property type="project" value="InterPro"/>
</dbReference>
<dbReference type="InterPro" id="IPR011342">
    <property type="entry name" value="Shikimate_DH"/>
</dbReference>
<name>A0A6D2HIM8_9BRAS</name>
<dbReference type="EC" id="1.1.1.25" evidence="1"/>
<dbReference type="Pfam" id="PF01487">
    <property type="entry name" value="DHquinase_I"/>
    <property type="match status" value="1"/>
</dbReference>
<dbReference type="InterPro" id="IPR036291">
    <property type="entry name" value="NAD(P)-bd_dom_sf"/>
</dbReference>
<dbReference type="InterPro" id="IPR006151">
    <property type="entry name" value="Shikm_DH/Glu-tRNA_Rdtase"/>
</dbReference>
<dbReference type="Pfam" id="PF08501">
    <property type="entry name" value="Shikimate_dh_N"/>
    <property type="match status" value="1"/>
</dbReference>
<evidence type="ECO:0000256" key="1">
    <source>
        <dbReference type="ARBA" id="ARBA00012962"/>
    </source>
</evidence>
<protein>
    <recommendedName>
        <fullName evidence="1">shikimate dehydrogenase (NADP(+))</fullName>
        <ecNumber evidence="1">1.1.1.25</ecNumber>
    </recommendedName>
</protein>
<dbReference type="EMBL" id="CACVBM020000210">
    <property type="protein sequence ID" value="CAA7015967.1"/>
    <property type="molecule type" value="Genomic_DNA"/>
</dbReference>
<dbReference type="Pfam" id="PF18317">
    <property type="entry name" value="SDH_C"/>
    <property type="match status" value="1"/>
</dbReference>
<keyword evidence="3" id="KW-0521">NADP</keyword>
<evidence type="ECO:0000313" key="9">
    <source>
        <dbReference type="EMBL" id="CAA7015967.1"/>
    </source>
</evidence>
<dbReference type="InterPro" id="IPR001381">
    <property type="entry name" value="DHquinase_I"/>
</dbReference>
<comment type="caution">
    <text evidence="9">The sequence shown here is derived from an EMBL/GenBank/DDBJ whole genome shotgun (WGS) entry which is preliminary data.</text>
</comment>
<keyword evidence="10" id="KW-1185">Reference proteome</keyword>
<keyword evidence="2" id="KW-0028">Amino-acid biosynthesis</keyword>
<evidence type="ECO:0000313" key="10">
    <source>
        <dbReference type="Proteomes" id="UP000467841"/>
    </source>
</evidence>
<dbReference type="PANTHER" id="PTHR21089:SF1">
    <property type="entry name" value="BIFUNCTIONAL 3-DEHYDROQUINATE DEHYDRATASE_SHIKIMATE DEHYDROGENASE, CHLOROPLASTIC"/>
    <property type="match status" value="1"/>
</dbReference>
<dbReference type="GO" id="GO:0009423">
    <property type="term" value="P:chorismate biosynthetic process"/>
    <property type="evidence" value="ECO:0007669"/>
    <property type="project" value="UniProtKB-UniPathway"/>
</dbReference>
<dbReference type="CDD" id="cd01065">
    <property type="entry name" value="NAD_bind_Shikimate_DH"/>
    <property type="match status" value="1"/>
</dbReference>
<evidence type="ECO:0000259" key="8">
    <source>
        <dbReference type="Pfam" id="PF18317"/>
    </source>
</evidence>
<dbReference type="CDD" id="cd00502">
    <property type="entry name" value="DHQase_I"/>
    <property type="match status" value="1"/>
</dbReference>
<gene>
    <name evidence="9" type="ORF">MERR_LOCUS3202</name>
</gene>
<keyword evidence="5" id="KW-0057">Aromatic amino acid biosynthesis</keyword>
<dbReference type="GO" id="GO:0004764">
    <property type="term" value="F:shikimate 3-dehydrogenase (NADP+) activity"/>
    <property type="evidence" value="ECO:0007669"/>
    <property type="project" value="UniProtKB-EC"/>
</dbReference>
<dbReference type="Pfam" id="PF01488">
    <property type="entry name" value="Shikimate_DH"/>
    <property type="match status" value="1"/>
</dbReference>
<dbReference type="SUPFAM" id="SSF53223">
    <property type="entry name" value="Aminoacid dehydrogenase-like, N-terminal domain"/>
    <property type="match status" value="1"/>
</dbReference>
<dbReference type="GO" id="GO:0050661">
    <property type="term" value="F:NADP binding"/>
    <property type="evidence" value="ECO:0007669"/>
    <property type="project" value="InterPro"/>
</dbReference>
<dbReference type="InterPro" id="IPR013785">
    <property type="entry name" value="Aldolase_TIM"/>
</dbReference>
<reference evidence="9" key="1">
    <citation type="submission" date="2020-01" db="EMBL/GenBank/DDBJ databases">
        <authorList>
            <person name="Mishra B."/>
        </authorList>
    </citation>
    <scope>NUCLEOTIDE SEQUENCE [LARGE SCALE GENOMIC DNA]</scope>
</reference>
<dbReference type="AlphaFoldDB" id="A0A6D2HIM8"/>
<dbReference type="OrthoDB" id="204377at2759"/>
<evidence type="ECO:0000256" key="4">
    <source>
        <dbReference type="ARBA" id="ARBA00023002"/>
    </source>
</evidence>
<dbReference type="InterPro" id="IPR013708">
    <property type="entry name" value="Shikimate_DH-bd_N"/>
</dbReference>
<proteinExistence type="inferred from homology"/>
<evidence type="ECO:0000256" key="3">
    <source>
        <dbReference type="ARBA" id="ARBA00022857"/>
    </source>
</evidence>
<evidence type="ECO:0000259" key="6">
    <source>
        <dbReference type="Pfam" id="PF01488"/>
    </source>
</evidence>
<dbReference type="NCBIfam" id="TIGR00507">
    <property type="entry name" value="aroE"/>
    <property type="match status" value="1"/>
</dbReference>
<accession>A0A6D2HIM8</accession>
<dbReference type="SUPFAM" id="SSF51735">
    <property type="entry name" value="NAD(P)-binding Rossmann-fold domains"/>
    <property type="match status" value="1"/>
</dbReference>
<dbReference type="Gene3D" id="3.20.20.70">
    <property type="entry name" value="Aldolase class I"/>
    <property type="match status" value="1"/>
</dbReference>
<dbReference type="FunFam" id="3.40.50.10860:FF:000009">
    <property type="entry name" value="Bifunctional 3-dehydroquinate dehydratase/shikimate dehydrogenase, chloroplastic"/>
    <property type="match status" value="1"/>
</dbReference>